<dbReference type="Proteomes" id="UP000237983">
    <property type="component" value="Unassembled WGS sequence"/>
</dbReference>
<dbReference type="AlphaFoldDB" id="A0A2T0VFX8"/>
<dbReference type="InterPro" id="IPR010982">
    <property type="entry name" value="Lambda_DNA-bd_dom_sf"/>
</dbReference>
<sequence length="211" mass="22992">MKTEHTTEAERLGQQIRGLRRARGLTLVQLAALAGLSHSFLSQLERGLARPSMTSLGAIAQSLGSSQLELISGAADRDRDLIESTPTLVRANEGDIGPYGSGQARLLVQGDRRFHPMLFESSNTDPGSFHSHVEDEFVHVLEGTCEVDLGEQGLFVLQTGDSLYYVGGTPHRWSSASDAAFRLFIVKQHASVRSLDGMLDGQNENEMTELL</sequence>
<organism evidence="3 4">
    <name type="scientific">Glaciihabitans tibetensis</name>
    <dbReference type="NCBI Taxonomy" id="1266600"/>
    <lineage>
        <taxon>Bacteria</taxon>
        <taxon>Bacillati</taxon>
        <taxon>Actinomycetota</taxon>
        <taxon>Actinomycetes</taxon>
        <taxon>Micrococcales</taxon>
        <taxon>Microbacteriaceae</taxon>
        <taxon>Glaciihabitans</taxon>
    </lineage>
</organism>
<keyword evidence="1" id="KW-0238">DNA-binding</keyword>
<dbReference type="PROSITE" id="PS50943">
    <property type="entry name" value="HTH_CROC1"/>
    <property type="match status" value="1"/>
</dbReference>
<evidence type="ECO:0000313" key="4">
    <source>
        <dbReference type="Proteomes" id="UP000237983"/>
    </source>
</evidence>
<dbReference type="InterPro" id="IPR001387">
    <property type="entry name" value="Cro/C1-type_HTH"/>
</dbReference>
<proteinExistence type="predicted"/>
<dbReference type="Pfam" id="PF07883">
    <property type="entry name" value="Cupin_2"/>
    <property type="match status" value="1"/>
</dbReference>
<dbReference type="Gene3D" id="2.60.120.10">
    <property type="entry name" value="Jelly Rolls"/>
    <property type="match status" value="1"/>
</dbReference>
<feature type="domain" description="HTH cro/C1-type" evidence="2">
    <location>
        <begin position="16"/>
        <end position="70"/>
    </location>
</feature>
<accession>A0A2T0VFX8</accession>
<protein>
    <submittedName>
        <fullName evidence="3">XRE family transcriptional regulator</fullName>
    </submittedName>
</protein>
<dbReference type="Gene3D" id="1.10.260.40">
    <property type="entry name" value="lambda repressor-like DNA-binding domains"/>
    <property type="match status" value="1"/>
</dbReference>
<dbReference type="SUPFAM" id="SSF51182">
    <property type="entry name" value="RmlC-like cupins"/>
    <property type="match status" value="1"/>
</dbReference>
<reference evidence="3 4" key="1">
    <citation type="submission" date="2018-03" db="EMBL/GenBank/DDBJ databases">
        <title>Genomic Encyclopedia of Type Strains, Phase III (KMG-III): the genomes of soil and plant-associated and newly described type strains.</title>
        <authorList>
            <person name="Whitman W."/>
        </authorList>
    </citation>
    <scope>NUCLEOTIDE SEQUENCE [LARGE SCALE GENOMIC DNA]</scope>
    <source>
        <strain evidence="3 4">CGMCC 1.12484</strain>
    </source>
</reference>
<dbReference type="CDD" id="cd02209">
    <property type="entry name" value="cupin_XRE_C"/>
    <property type="match status" value="1"/>
</dbReference>
<dbReference type="OrthoDB" id="4282897at2"/>
<dbReference type="GO" id="GO:0005829">
    <property type="term" value="C:cytosol"/>
    <property type="evidence" value="ECO:0007669"/>
    <property type="project" value="TreeGrafter"/>
</dbReference>
<dbReference type="GO" id="GO:0003700">
    <property type="term" value="F:DNA-binding transcription factor activity"/>
    <property type="evidence" value="ECO:0007669"/>
    <property type="project" value="TreeGrafter"/>
</dbReference>
<keyword evidence="4" id="KW-1185">Reference proteome</keyword>
<dbReference type="InterPro" id="IPR011051">
    <property type="entry name" value="RmlC_Cupin_sf"/>
</dbReference>
<evidence type="ECO:0000256" key="1">
    <source>
        <dbReference type="ARBA" id="ARBA00023125"/>
    </source>
</evidence>
<evidence type="ECO:0000259" key="2">
    <source>
        <dbReference type="PROSITE" id="PS50943"/>
    </source>
</evidence>
<dbReference type="SMART" id="SM00530">
    <property type="entry name" value="HTH_XRE"/>
    <property type="match status" value="1"/>
</dbReference>
<name>A0A2T0VFX8_9MICO</name>
<dbReference type="InterPro" id="IPR014710">
    <property type="entry name" value="RmlC-like_jellyroll"/>
</dbReference>
<dbReference type="PANTHER" id="PTHR46797:SF1">
    <property type="entry name" value="METHYLPHOSPHONATE SYNTHASE"/>
    <property type="match status" value="1"/>
</dbReference>
<dbReference type="PANTHER" id="PTHR46797">
    <property type="entry name" value="HTH-TYPE TRANSCRIPTIONAL REGULATOR"/>
    <property type="match status" value="1"/>
</dbReference>
<evidence type="ECO:0000313" key="3">
    <source>
        <dbReference type="EMBL" id="PRY69076.1"/>
    </source>
</evidence>
<dbReference type="InterPro" id="IPR050807">
    <property type="entry name" value="TransReg_Diox_bact_type"/>
</dbReference>
<dbReference type="Pfam" id="PF13560">
    <property type="entry name" value="HTH_31"/>
    <property type="match status" value="1"/>
</dbReference>
<gene>
    <name evidence="3" type="ORF">B0I08_103282</name>
</gene>
<dbReference type="GO" id="GO:0003677">
    <property type="term" value="F:DNA binding"/>
    <property type="evidence" value="ECO:0007669"/>
    <property type="project" value="UniProtKB-KW"/>
</dbReference>
<dbReference type="InterPro" id="IPR013096">
    <property type="entry name" value="Cupin_2"/>
</dbReference>
<dbReference type="RefSeq" id="WP_106211339.1">
    <property type="nucleotide sequence ID" value="NZ_PVTL01000003.1"/>
</dbReference>
<dbReference type="SUPFAM" id="SSF47413">
    <property type="entry name" value="lambda repressor-like DNA-binding domains"/>
    <property type="match status" value="1"/>
</dbReference>
<comment type="caution">
    <text evidence="3">The sequence shown here is derived from an EMBL/GenBank/DDBJ whole genome shotgun (WGS) entry which is preliminary data.</text>
</comment>
<dbReference type="CDD" id="cd00093">
    <property type="entry name" value="HTH_XRE"/>
    <property type="match status" value="1"/>
</dbReference>
<dbReference type="EMBL" id="PVTL01000003">
    <property type="protein sequence ID" value="PRY69076.1"/>
    <property type="molecule type" value="Genomic_DNA"/>
</dbReference>